<organism evidence="1 2">
    <name type="scientific">Actinomadura fulvescens</name>
    <dbReference type="NCBI Taxonomy" id="46160"/>
    <lineage>
        <taxon>Bacteria</taxon>
        <taxon>Bacillati</taxon>
        <taxon>Actinomycetota</taxon>
        <taxon>Actinomycetes</taxon>
        <taxon>Streptosporangiales</taxon>
        <taxon>Thermomonosporaceae</taxon>
        <taxon>Actinomadura</taxon>
    </lineage>
</organism>
<evidence type="ECO:0000313" key="2">
    <source>
        <dbReference type="Proteomes" id="UP001501509"/>
    </source>
</evidence>
<evidence type="ECO:0000313" key="1">
    <source>
        <dbReference type="EMBL" id="GAA2611775.1"/>
    </source>
</evidence>
<gene>
    <name evidence="1" type="ORF">GCM10010411_52900</name>
</gene>
<protein>
    <submittedName>
        <fullName evidence="1">Uncharacterized protein</fullName>
    </submittedName>
</protein>
<proteinExistence type="predicted"/>
<reference evidence="2" key="1">
    <citation type="journal article" date="2019" name="Int. J. Syst. Evol. Microbiol.">
        <title>The Global Catalogue of Microorganisms (GCM) 10K type strain sequencing project: providing services to taxonomists for standard genome sequencing and annotation.</title>
        <authorList>
            <consortium name="The Broad Institute Genomics Platform"/>
            <consortium name="The Broad Institute Genome Sequencing Center for Infectious Disease"/>
            <person name="Wu L."/>
            <person name="Ma J."/>
        </authorList>
    </citation>
    <scope>NUCLEOTIDE SEQUENCE [LARGE SCALE GENOMIC DNA]</scope>
    <source>
        <strain evidence="2">JCM 6833</strain>
    </source>
</reference>
<comment type="caution">
    <text evidence="1">The sequence shown here is derived from an EMBL/GenBank/DDBJ whole genome shotgun (WGS) entry which is preliminary data.</text>
</comment>
<dbReference type="Proteomes" id="UP001501509">
    <property type="component" value="Unassembled WGS sequence"/>
</dbReference>
<sequence length="56" mass="6350">MAGRTERHQASPDEWPAAASAVHRILLTLRAPRFMADYSAALLAAHLTQRRRPREK</sequence>
<dbReference type="EMBL" id="BAAATD010000007">
    <property type="protein sequence ID" value="GAA2611775.1"/>
    <property type="molecule type" value="Genomic_DNA"/>
</dbReference>
<keyword evidence="2" id="KW-1185">Reference proteome</keyword>
<accession>A0ABP6CI01</accession>
<name>A0ABP6CI01_9ACTN</name>